<protein>
    <submittedName>
        <fullName evidence="2">Uncharacterized protein</fullName>
    </submittedName>
</protein>
<gene>
    <name evidence="2" type="ORF">FPSE_10142</name>
</gene>
<dbReference type="RefSeq" id="XP_009261534.1">
    <property type="nucleotide sequence ID" value="XM_009263259.1"/>
</dbReference>
<dbReference type="EMBL" id="AFNW01000329">
    <property type="protein sequence ID" value="EKJ69728.1"/>
    <property type="molecule type" value="Genomic_DNA"/>
</dbReference>
<proteinExistence type="predicted"/>
<dbReference type="HOGENOM" id="CLU_2049839_0_0_1"/>
<dbReference type="Proteomes" id="UP000007978">
    <property type="component" value="Chromosome 4"/>
</dbReference>
<dbReference type="GeneID" id="20368759"/>
<evidence type="ECO:0000256" key="1">
    <source>
        <dbReference type="SAM" id="MobiDB-lite"/>
    </source>
</evidence>
<dbReference type="KEGG" id="fpu:FPSE_10142"/>
<name>K3VBP0_FUSPC</name>
<organism evidence="2 3">
    <name type="scientific">Fusarium pseudograminearum (strain CS3096)</name>
    <name type="common">Wheat and barley crown-rot fungus</name>
    <dbReference type="NCBI Taxonomy" id="1028729"/>
    <lineage>
        <taxon>Eukaryota</taxon>
        <taxon>Fungi</taxon>
        <taxon>Dikarya</taxon>
        <taxon>Ascomycota</taxon>
        <taxon>Pezizomycotina</taxon>
        <taxon>Sordariomycetes</taxon>
        <taxon>Hypocreomycetidae</taxon>
        <taxon>Hypocreales</taxon>
        <taxon>Nectriaceae</taxon>
        <taxon>Fusarium</taxon>
    </lineage>
</organism>
<feature type="region of interest" description="Disordered" evidence="1">
    <location>
        <begin position="79"/>
        <end position="120"/>
    </location>
</feature>
<evidence type="ECO:0000313" key="3">
    <source>
        <dbReference type="Proteomes" id="UP000007978"/>
    </source>
</evidence>
<sequence length="120" mass="13429">MAHFPIGRIGAGITHAATEEISAIIHPTNMTSQDCPIWSRSVSFRREPTPPRLHAYIRTRELADIIIDCVTSPFLTWKTRREPGSTSSDHTQLNTGHATNRGQKEQHTERCAKIADNISL</sequence>
<reference evidence="2 3" key="1">
    <citation type="journal article" date="2012" name="PLoS Pathog.">
        <title>Comparative pathogenomics reveals horizontally acquired novel virulence genes in fungi infecting cereal hosts.</title>
        <authorList>
            <person name="Gardiner D.M."/>
            <person name="McDonald M.C."/>
            <person name="Covarelli L."/>
            <person name="Solomon P.S."/>
            <person name="Rusu A.G."/>
            <person name="Marshall M."/>
            <person name="Kazan K."/>
            <person name="Chakraborty S."/>
            <person name="McDonald B.A."/>
            <person name="Manners J.M."/>
        </authorList>
    </citation>
    <scope>NUCLEOTIDE SEQUENCE [LARGE SCALE GENOMIC DNA]</scope>
    <source>
        <strain evidence="2 3">CS3096</strain>
    </source>
</reference>
<dbReference type="AlphaFoldDB" id="K3VBP0"/>
<comment type="caution">
    <text evidence="2">The sequence shown here is derived from an EMBL/GenBank/DDBJ whole genome shotgun (WGS) entry which is preliminary data.</text>
</comment>
<keyword evidence="3" id="KW-1185">Reference proteome</keyword>
<feature type="compositionally biased region" description="Polar residues" evidence="1">
    <location>
        <begin position="84"/>
        <end position="101"/>
    </location>
</feature>
<accession>K3VBP0</accession>
<evidence type="ECO:0000313" key="2">
    <source>
        <dbReference type="EMBL" id="EKJ69728.1"/>
    </source>
</evidence>
<feature type="compositionally biased region" description="Basic and acidic residues" evidence="1">
    <location>
        <begin position="102"/>
        <end position="113"/>
    </location>
</feature>